<dbReference type="AlphaFoldDB" id="X0Z817"/>
<reference evidence="2" key="1">
    <citation type="journal article" date="2014" name="Front. Microbiol.">
        <title>High frequency of phylogenetically diverse reductive dehalogenase-homologous genes in deep subseafloor sedimentary metagenomes.</title>
        <authorList>
            <person name="Kawai M."/>
            <person name="Futagami T."/>
            <person name="Toyoda A."/>
            <person name="Takaki Y."/>
            <person name="Nishi S."/>
            <person name="Hori S."/>
            <person name="Arai W."/>
            <person name="Tsubouchi T."/>
            <person name="Morono Y."/>
            <person name="Uchiyama I."/>
            <person name="Ito T."/>
            <person name="Fujiyama A."/>
            <person name="Inagaki F."/>
            <person name="Takami H."/>
        </authorList>
    </citation>
    <scope>NUCLEOTIDE SEQUENCE</scope>
    <source>
        <strain evidence="2">Expedition CK06-06</strain>
    </source>
</reference>
<feature type="domain" description="GSCFA" evidence="1">
    <location>
        <begin position="1"/>
        <end position="29"/>
    </location>
</feature>
<organism evidence="2">
    <name type="scientific">marine sediment metagenome</name>
    <dbReference type="NCBI Taxonomy" id="412755"/>
    <lineage>
        <taxon>unclassified sequences</taxon>
        <taxon>metagenomes</taxon>
        <taxon>ecological metagenomes</taxon>
    </lineage>
</organism>
<proteinExistence type="predicted"/>
<sequence length="97" mass="11499">MDDLRDYRFYSGDMIHLNSVAMDYIWERFEETYLDKEASGIMKNIDPVLSAMGHKPFKPDSDLHQDFLINILDKIEKLQLQYSFIDFSREIKCIKTG</sequence>
<gene>
    <name evidence="2" type="ORF">S01H4_19447</name>
</gene>
<protein>
    <recommendedName>
        <fullName evidence="1">GSCFA domain-containing protein</fullName>
    </recommendedName>
</protein>
<evidence type="ECO:0000313" key="2">
    <source>
        <dbReference type="EMBL" id="GAG56493.1"/>
    </source>
</evidence>
<evidence type="ECO:0000259" key="1">
    <source>
        <dbReference type="Pfam" id="PF08885"/>
    </source>
</evidence>
<name>X0Z817_9ZZZZ</name>
<feature type="non-terminal residue" evidence="2">
    <location>
        <position position="97"/>
    </location>
</feature>
<dbReference type="InterPro" id="IPR014982">
    <property type="entry name" value="GSCFA"/>
</dbReference>
<comment type="caution">
    <text evidence="2">The sequence shown here is derived from an EMBL/GenBank/DDBJ whole genome shotgun (WGS) entry which is preliminary data.</text>
</comment>
<dbReference type="Pfam" id="PF08885">
    <property type="entry name" value="GSCFA"/>
    <property type="match status" value="1"/>
</dbReference>
<dbReference type="EMBL" id="BART01008672">
    <property type="protein sequence ID" value="GAG56493.1"/>
    <property type="molecule type" value="Genomic_DNA"/>
</dbReference>
<accession>X0Z817</accession>